<gene>
    <name evidence="2" type="ORF">IDH45_24380</name>
</gene>
<organism evidence="2 3">
    <name type="scientific">Paenibacillus oceani</name>
    <dbReference type="NCBI Taxonomy" id="2772510"/>
    <lineage>
        <taxon>Bacteria</taxon>
        <taxon>Bacillati</taxon>
        <taxon>Bacillota</taxon>
        <taxon>Bacilli</taxon>
        <taxon>Bacillales</taxon>
        <taxon>Paenibacillaceae</taxon>
        <taxon>Paenibacillus</taxon>
    </lineage>
</organism>
<accession>A0A927CBR7</accession>
<name>A0A927CBR7_9BACL</name>
<dbReference type="Proteomes" id="UP000639396">
    <property type="component" value="Unassembled WGS sequence"/>
</dbReference>
<dbReference type="AlphaFoldDB" id="A0A927CBR7"/>
<reference evidence="2" key="1">
    <citation type="submission" date="2020-09" db="EMBL/GenBank/DDBJ databases">
        <title>A novel bacterium of genus Paenibacillus, isolated from South China Sea.</title>
        <authorList>
            <person name="Huang H."/>
            <person name="Mo K."/>
            <person name="Hu Y."/>
        </authorList>
    </citation>
    <scope>NUCLEOTIDE SEQUENCE</scope>
    <source>
        <strain evidence="2">IB182363</strain>
    </source>
</reference>
<feature type="domain" description="Immunity protein 12" evidence="1">
    <location>
        <begin position="19"/>
        <end position="130"/>
    </location>
</feature>
<evidence type="ECO:0000313" key="2">
    <source>
        <dbReference type="EMBL" id="MBD2865123.1"/>
    </source>
</evidence>
<comment type="caution">
    <text evidence="2">The sequence shown here is derived from an EMBL/GenBank/DDBJ whole genome shotgun (WGS) entry which is preliminary data.</text>
</comment>
<sequence length="144" mass="16503">MEFTIRTIYGGADRVTPAVVQSVRDIRQRIKVSMQDTVFSCLQEMDVCLCFNGDVSTYYDKSGIYQPLFYKAKKKFITTICFDASEWSGDHEEDTSTFRTLLRDYLLEAGAIVETKASKNKLEFERLLFDRCIRNAFGDGSSLD</sequence>
<keyword evidence="3" id="KW-1185">Reference proteome</keyword>
<dbReference type="InterPro" id="IPR029088">
    <property type="entry name" value="Imm12"/>
</dbReference>
<evidence type="ECO:0000259" key="1">
    <source>
        <dbReference type="Pfam" id="PF15560"/>
    </source>
</evidence>
<dbReference type="Pfam" id="PF15560">
    <property type="entry name" value="Imm12"/>
    <property type="match status" value="1"/>
</dbReference>
<dbReference type="RefSeq" id="WP_190930745.1">
    <property type="nucleotide sequence ID" value="NZ_JACXJA010000037.1"/>
</dbReference>
<evidence type="ECO:0000313" key="3">
    <source>
        <dbReference type="Proteomes" id="UP000639396"/>
    </source>
</evidence>
<proteinExistence type="predicted"/>
<protein>
    <submittedName>
        <fullName evidence="2">Immunity protein 12</fullName>
    </submittedName>
</protein>
<dbReference type="EMBL" id="JACXJA010000037">
    <property type="protein sequence ID" value="MBD2865123.1"/>
    <property type="molecule type" value="Genomic_DNA"/>
</dbReference>